<evidence type="ECO:0000313" key="5">
    <source>
        <dbReference type="Proteomes" id="UP001530315"/>
    </source>
</evidence>
<feature type="compositionally biased region" description="Basic and acidic residues" evidence="2">
    <location>
        <begin position="316"/>
        <end position="329"/>
    </location>
</feature>
<dbReference type="InterPro" id="IPR036457">
    <property type="entry name" value="PPM-type-like_dom_sf"/>
</dbReference>
<dbReference type="PANTHER" id="PTHR13832:SF837">
    <property type="entry name" value="PROTEIN PHOSPHATASE 2C-LIKE DOMAIN-CONTAINING PROTEIN 1"/>
    <property type="match status" value="1"/>
</dbReference>
<feature type="domain" description="PPM-type phosphatase" evidence="3">
    <location>
        <begin position="2"/>
        <end position="477"/>
    </location>
</feature>
<dbReference type="CDD" id="cd00143">
    <property type="entry name" value="PP2Cc"/>
    <property type="match status" value="1"/>
</dbReference>
<feature type="compositionally biased region" description="Basic and acidic residues" evidence="2">
    <location>
        <begin position="387"/>
        <end position="405"/>
    </location>
</feature>
<feature type="compositionally biased region" description="Low complexity" evidence="2">
    <location>
        <begin position="89"/>
        <end position="120"/>
    </location>
</feature>
<feature type="region of interest" description="Disordered" evidence="2">
    <location>
        <begin position="68"/>
        <end position="159"/>
    </location>
</feature>
<organism evidence="4 5">
    <name type="scientific">Stephanodiscus triporus</name>
    <dbReference type="NCBI Taxonomy" id="2934178"/>
    <lineage>
        <taxon>Eukaryota</taxon>
        <taxon>Sar</taxon>
        <taxon>Stramenopiles</taxon>
        <taxon>Ochrophyta</taxon>
        <taxon>Bacillariophyta</taxon>
        <taxon>Coscinodiscophyceae</taxon>
        <taxon>Thalassiosirophycidae</taxon>
        <taxon>Stephanodiscales</taxon>
        <taxon>Stephanodiscaceae</taxon>
        <taxon>Stephanodiscus</taxon>
    </lineage>
</organism>
<feature type="compositionally biased region" description="Pro residues" evidence="2">
    <location>
        <begin position="297"/>
        <end position="311"/>
    </location>
</feature>
<feature type="compositionally biased region" description="Acidic residues" evidence="2">
    <location>
        <begin position="215"/>
        <end position="224"/>
    </location>
</feature>
<dbReference type="InterPro" id="IPR015655">
    <property type="entry name" value="PP2C"/>
</dbReference>
<dbReference type="PROSITE" id="PS51746">
    <property type="entry name" value="PPM_2"/>
    <property type="match status" value="1"/>
</dbReference>
<proteinExistence type="inferred from homology"/>
<gene>
    <name evidence="4" type="ORF">ACHAW5_002557</name>
</gene>
<comment type="similarity">
    <text evidence="1">Belongs to the PP2C family.</text>
</comment>
<dbReference type="Pfam" id="PF00481">
    <property type="entry name" value="PP2C"/>
    <property type="match status" value="3"/>
</dbReference>
<dbReference type="Proteomes" id="UP001530315">
    <property type="component" value="Unassembled WGS sequence"/>
</dbReference>
<reference evidence="4 5" key="1">
    <citation type="submission" date="2024-10" db="EMBL/GenBank/DDBJ databases">
        <title>Updated reference genomes for cyclostephanoid diatoms.</title>
        <authorList>
            <person name="Roberts W.R."/>
            <person name="Alverson A.J."/>
        </authorList>
    </citation>
    <scope>NUCLEOTIDE SEQUENCE [LARGE SCALE GENOMIC DNA]</scope>
    <source>
        <strain evidence="4 5">AJA276-08</strain>
    </source>
</reference>
<feature type="compositionally biased region" description="Acidic residues" evidence="2">
    <location>
        <begin position="271"/>
        <end position="281"/>
    </location>
</feature>
<dbReference type="PANTHER" id="PTHR13832">
    <property type="entry name" value="PROTEIN PHOSPHATASE 2C"/>
    <property type="match status" value="1"/>
</dbReference>
<keyword evidence="5" id="KW-1185">Reference proteome</keyword>
<protein>
    <recommendedName>
        <fullName evidence="3">PPM-type phosphatase domain-containing protein</fullName>
    </recommendedName>
</protein>
<dbReference type="SMART" id="SM00332">
    <property type="entry name" value="PP2Cc"/>
    <property type="match status" value="1"/>
</dbReference>
<evidence type="ECO:0000256" key="2">
    <source>
        <dbReference type="SAM" id="MobiDB-lite"/>
    </source>
</evidence>
<name>A0ABD3MTM5_9STRA</name>
<evidence type="ECO:0000256" key="1">
    <source>
        <dbReference type="ARBA" id="ARBA00006702"/>
    </source>
</evidence>
<dbReference type="AlphaFoldDB" id="A0ABD3MTM5"/>
<comment type="caution">
    <text evidence="4">The sequence shown here is derived from an EMBL/GenBank/DDBJ whole genome shotgun (WGS) entry which is preliminary data.</text>
</comment>
<sequence length="477" mass="51874">MIVSVAEEMNPTRRNTMEDAHVVRRPGSWGAPDPRASFVSVMDGHGGRRIADYLEDHLASNVAGEWSYSATTEGGGEGKDARRRGDRGAGSTSSSTTSSSSSSLSSSAFDATTTTTTTTTMADDDERPRSKKRRHDHDNDDDNENITTMTTTARRTEEEMQGDVVRLALERAFLLTDVRSRLEGIITSGATVACCVVIPNYRHRRGNRDRALPTNDDDDDDDGPESISIHAANAGDARAVLSSGTAVRRRRRRRGGDDRRGSSSRSMMAGEGDDDDDDVDDSTARPPMAASSSSSSRPPPPPPPLPPPPPTTAIRLTRDHKSTDPDEVDRIVKSGGFVVRGRVLGVLAVARSIGDHGLKEYVIGRPHVSSTVVRIVDYYDDDDGDNDGDRKDRSDEDDHYDGKGDDATYTDGEFLIVACDGLWDVIGDQEAVDLVRWHACGRRRRRDGGREGASSFLVGEALRRGSADNITVVVYWL</sequence>
<feature type="region of interest" description="Disordered" evidence="2">
    <location>
        <begin position="206"/>
        <end position="329"/>
    </location>
</feature>
<dbReference type="SUPFAM" id="SSF81606">
    <property type="entry name" value="PP2C-like"/>
    <property type="match status" value="1"/>
</dbReference>
<dbReference type="EMBL" id="JALLAZ020001733">
    <property type="protein sequence ID" value="KAL3766211.1"/>
    <property type="molecule type" value="Genomic_DNA"/>
</dbReference>
<evidence type="ECO:0000313" key="4">
    <source>
        <dbReference type="EMBL" id="KAL3766211.1"/>
    </source>
</evidence>
<dbReference type="Gene3D" id="3.60.40.10">
    <property type="entry name" value="PPM-type phosphatase domain"/>
    <property type="match status" value="1"/>
</dbReference>
<evidence type="ECO:0000259" key="3">
    <source>
        <dbReference type="PROSITE" id="PS51746"/>
    </source>
</evidence>
<feature type="region of interest" description="Disordered" evidence="2">
    <location>
        <begin position="378"/>
        <end position="405"/>
    </location>
</feature>
<feature type="compositionally biased region" description="Low complexity" evidence="2">
    <location>
        <begin position="284"/>
        <end position="296"/>
    </location>
</feature>
<accession>A0ABD3MTM5</accession>
<dbReference type="InterPro" id="IPR001932">
    <property type="entry name" value="PPM-type_phosphatase-like_dom"/>
</dbReference>